<name>A0A7J7IXC8_BUGNE</name>
<dbReference type="AlphaFoldDB" id="A0A7J7IXC8"/>
<dbReference type="EMBL" id="VXIV02003329">
    <property type="protein sequence ID" value="KAF6018176.1"/>
    <property type="molecule type" value="Genomic_DNA"/>
</dbReference>
<sequence>MKEYLLTVSAPLVTQNVYISGHDYTLDPPGSTTAWGAGFSTPANYDDNGLNCGGYNNGGKCGVCGDDYSSTNNQQEPGSGIVPITYNAGQYSKYWRGVFPLTVRLYYQNNIPQKGSNPSVAVKKYCLNANQKLKASNGDTR</sequence>
<comment type="caution">
    <text evidence="1">The sequence shown here is derived from an EMBL/GenBank/DDBJ whole genome shotgun (WGS) entry which is preliminary data.</text>
</comment>
<evidence type="ECO:0000313" key="1">
    <source>
        <dbReference type="EMBL" id="KAF6018176.1"/>
    </source>
</evidence>
<proteinExistence type="predicted"/>
<protein>
    <submittedName>
        <fullName evidence="1">Uncharacterized protein</fullName>
    </submittedName>
</protein>
<accession>A0A7J7IXC8</accession>
<reference evidence="1" key="1">
    <citation type="submission" date="2020-06" db="EMBL/GenBank/DDBJ databases">
        <title>Draft genome of Bugula neritina, a colonial animal packing powerful symbionts and potential medicines.</title>
        <authorList>
            <person name="Rayko M."/>
        </authorList>
    </citation>
    <scope>NUCLEOTIDE SEQUENCE [LARGE SCALE GENOMIC DNA]</scope>
    <source>
        <strain evidence="1">Kwan_BN1</strain>
    </source>
</reference>
<dbReference type="Proteomes" id="UP000593567">
    <property type="component" value="Unassembled WGS sequence"/>
</dbReference>
<evidence type="ECO:0000313" key="2">
    <source>
        <dbReference type="Proteomes" id="UP000593567"/>
    </source>
</evidence>
<keyword evidence="2" id="KW-1185">Reference proteome</keyword>
<dbReference type="OrthoDB" id="64893at2759"/>
<gene>
    <name evidence="1" type="ORF">EB796_023515</name>
</gene>
<organism evidence="1 2">
    <name type="scientific">Bugula neritina</name>
    <name type="common">Brown bryozoan</name>
    <name type="synonym">Sertularia neritina</name>
    <dbReference type="NCBI Taxonomy" id="10212"/>
    <lineage>
        <taxon>Eukaryota</taxon>
        <taxon>Metazoa</taxon>
        <taxon>Spiralia</taxon>
        <taxon>Lophotrochozoa</taxon>
        <taxon>Bryozoa</taxon>
        <taxon>Gymnolaemata</taxon>
        <taxon>Cheilostomatida</taxon>
        <taxon>Flustrina</taxon>
        <taxon>Buguloidea</taxon>
        <taxon>Bugulidae</taxon>
        <taxon>Bugula</taxon>
    </lineage>
</organism>